<feature type="transmembrane region" description="Helical" evidence="7">
    <location>
        <begin position="157"/>
        <end position="182"/>
    </location>
</feature>
<dbReference type="Proteomes" id="UP000838763">
    <property type="component" value="Unassembled WGS sequence"/>
</dbReference>
<dbReference type="GO" id="GO:0016020">
    <property type="term" value="C:membrane"/>
    <property type="evidence" value="ECO:0007669"/>
    <property type="project" value="UniProtKB-SubCell"/>
</dbReference>
<evidence type="ECO:0000256" key="3">
    <source>
        <dbReference type="ARBA" id="ARBA00022989"/>
    </source>
</evidence>
<dbReference type="PANTHER" id="PTHR33048:SF2">
    <property type="entry name" value="SRPK"/>
    <property type="match status" value="1"/>
</dbReference>
<name>A0A9P1M9M8_9PEZI</name>
<gene>
    <name evidence="9" type="ORF">PPNO1_LOCUS2567</name>
</gene>
<comment type="caution">
    <text evidence="9">The sequence shown here is derived from an EMBL/GenBank/DDBJ whole genome shotgun (WGS) entry which is preliminary data.</text>
</comment>
<feature type="region of interest" description="Disordered" evidence="6">
    <location>
        <begin position="285"/>
        <end position="316"/>
    </location>
</feature>
<feature type="transmembrane region" description="Helical" evidence="7">
    <location>
        <begin position="236"/>
        <end position="254"/>
    </location>
</feature>
<keyword evidence="3 7" id="KW-1133">Transmembrane helix</keyword>
<reference evidence="9" key="1">
    <citation type="submission" date="2022-11" db="EMBL/GenBank/DDBJ databases">
        <authorList>
            <person name="Scott C."/>
            <person name="Bruce N."/>
        </authorList>
    </citation>
    <scope>NUCLEOTIDE SEQUENCE</scope>
</reference>
<feature type="transmembrane region" description="Helical" evidence="7">
    <location>
        <begin position="116"/>
        <end position="137"/>
    </location>
</feature>
<dbReference type="EMBL" id="CALLCH030000006">
    <property type="protein sequence ID" value="CAI4212820.1"/>
    <property type="molecule type" value="Genomic_DNA"/>
</dbReference>
<protein>
    <recommendedName>
        <fullName evidence="8">Rhodopsin domain-containing protein</fullName>
    </recommendedName>
</protein>
<accession>A0A9P1M9M8</accession>
<evidence type="ECO:0000256" key="7">
    <source>
        <dbReference type="SAM" id="Phobius"/>
    </source>
</evidence>
<comment type="similarity">
    <text evidence="5">Belongs to the SAT4 family.</text>
</comment>
<dbReference type="AlphaFoldDB" id="A0A9P1M9M8"/>
<evidence type="ECO:0000259" key="8">
    <source>
        <dbReference type="Pfam" id="PF20684"/>
    </source>
</evidence>
<evidence type="ECO:0000256" key="2">
    <source>
        <dbReference type="ARBA" id="ARBA00022692"/>
    </source>
</evidence>
<keyword evidence="10" id="KW-1185">Reference proteome</keyword>
<feature type="transmembrane region" description="Helical" evidence="7">
    <location>
        <begin position="84"/>
        <end position="104"/>
    </location>
</feature>
<proteinExistence type="inferred from homology"/>
<evidence type="ECO:0000256" key="1">
    <source>
        <dbReference type="ARBA" id="ARBA00004141"/>
    </source>
</evidence>
<sequence length="316" mass="35331">MANAGVKVQIVIIVLRTLSRWKIIGCVSFEPDDYLMLLAIIPYAAEVSLAYAVGASAQGLTNSGMTPEARLRCNRKAKSTNGGWVMYVSVLWLIKASLCAFYIRLTNGLPEYRNRLRIGIGILIFTYILLILLISLGCMPVKKNWQIHPDPGTMSHLKIFITLVLNILTDIYLIMIPIPLLWSARLPTMKKIGLCILFSGAIFVMTAGLLRCVLILKNPVSGPRQGSAWAIRESFVAITASSIPIIWAALRRWIKRFSSSLRRSSSKNSNPKDWGNFILENHRQDGRSKTPRARSATDTVPLCKDRRAEPLARIPR</sequence>
<keyword evidence="2 7" id="KW-0812">Transmembrane</keyword>
<dbReference type="InterPro" id="IPR049326">
    <property type="entry name" value="Rhodopsin_dom_fungi"/>
</dbReference>
<dbReference type="Pfam" id="PF20684">
    <property type="entry name" value="Fung_rhodopsin"/>
    <property type="match status" value="1"/>
</dbReference>
<organism evidence="9 10">
    <name type="scientific">Parascedosporium putredinis</name>
    <dbReference type="NCBI Taxonomy" id="1442378"/>
    <lineage>
        <taxon>Eukaryota</taxon>
        <taxon>Fungi</taxon>
        <taxon>Dikarya</taxon>
        <taxon>Ascomycota</taxon>
        <taxon>Pezizomycotina</taxon>
        <taxon>Sordariomycetes</taxon>
        <taxon>Hypocreomycetidae</taxon>
        <taxon>Microascales</taxon>
        <taxon>Microascaceae</taxon>
        <taxon>Parascedosporium</taxon>
    </lineage>
</organism>
<evidence type="ECO:0000313" key="10">
    <source>
        <dbReference type="Proteomes" id="UP000838763"/>
    </source>
</evidence>
<dbReference type="InterPro" id="IPR052337">
    <property type="entry name" value="SAT4-like"/>
</dbReference>
<evidence type="ECO:0000256" key="4">
    <source>
        <dbReference type="ARBA" id="ARBA00023136"/>
    </source>
</evidence>
<comment type="subcellular location">
    <subcellularLocation>
        <location evidence="1">Membrane</location>
        <topology evidence="1">Multi-pass membrane protein</topology>
    </subcellularLocation>
</comment>
<evidence type="ECO:0000313" key="9">
    <source>
        <dbReference type="EMBL" id="CAI4212820.1"/>
    </source>
</evidence>
<evidence type="ECO:0000256" key="5">
    <source>
        <dbReference type="ARBA" id="ARBA00038359"/>
    </source>
</evidence>
<feature type="transmembrane region" description="Helical" evidence="7">
    <location>
        <begin position="194"/>
        <end position="216"/>
    </location>
</feature>
<feature type="domain" description="Rhodopsin" evidence="8">
    <location>
        <begin position="15"/>
        <end position="252"/>
    </location>
</feature>
<evidence type="ECO:0000256" key="6">
    <source>
        <dbReference type="SAM" id="MobiDB-lite"/>
    </source>
</evidence>
<dbReference type="PANTHER" id="PTHR33048">
    <property type="entry name" value="PTH11-LIKE INTEGRAL MEMBRANE PROTEIN (AFU_ORTHOLOGUE AFUA_5G11245)"/>
    <property type="match status" value="1"/>
</dbReference>
<dbReference type="OrthoDB" id="9983560at2759"/>
<keyword evidence="4 7" id="KW-0472">Membrane</keyword>